<evidence type="ECO:0000313" key="1">
    <source>
        <dbReference type="EMBL" id="KAI8022956.1"/>
    </source>
</evidence>
<keyword evidence="2" id="KW-1185">Reference proteome</keyword>
<protein>
    <submittedName>
        <fullName evidence="1">Uncharacterized protein</fullName>
    </submittedName>
</protein>
<reference evidence="1 2" key="1">
    <citation type="journal article" date="2022" name="Plant J.">
        <title>Chromosome-level genome of Camellia lanceoleosa provides a valuable resource for understanding genome evolution and self-incompatibility.</title>
        <authorList>
            <person name="Gong W."/>
            <person name="Xiao S."/>
            <person name="Wang L."/>
            <person name="Liao Z."/>
            <person name="Chang Y."/>
            <person name="Mo W."/>
            <person name="Hu G."/>
            <person name="Li W."/>
            <person name="Zhao G."/>
            <person name="Zhu H."/>
            <person name="Hu X."/>
            <person name="Ji K."/>
            <person name="Xiang X."/>
            <person name="Song Q."/>
            <person name="Yuan D."/>
            <person name="Jin S."/>
            <person name="Zhang L."/>
        </authorList>
    </citation>
    <scope>NUCLEOTIDE SEQUENCE [LARGE SCALE GENOMIC DNA]</scope>
    <source>
        <strain evidence="1">SQ_2022a</strain>
    </source>
</reference>
<dbReference type="EMBL" id="CM045763">
    <property type="protein sequence ID" value="KAI8022956.1"/>
    <property type="molecule type" value="Genomic_DNA"/>
</dbReference>
<gene>
    <name evidence="1" type="ORF">LOK49_LG03G03049</name>
</gene>
<accession>A0ACC0IGR4</accession>
<comment type="caution">
    <text evidence="1">The sequence shown here is derived from an EMBL/GenBank/DDBJ whole genome shotgun (WGS) entry which is preliminary data.</text>
</comment>
<proteinExistence type="predicted"/>
<sequence>MSIGFIPITELKKIRVLGYYRVLEAAPWLRWSFWERRLGKSTEIDGGLLEVGFANEVVNGDDFEEVLVLVHEFLECGGLWIWRLRTGMRWFWTLKKRWRWV</sequence>
<evidence type="ECO:0000313" key="2">
    <source>
        <dbReference type="Proteomes" id="UP001060215"/>
    </source>
</evidence>
<name>A0ACC0IGR4_9ERIC</name>
<dbReference type="Proteomes" id="UP001060215">
    <property type="component" value="Chromosome 6"/>
</dbReference>
<organism evidence="1 2">
    <name type="scientific">Camellia lanceoleosa</name>
    <dbReference type="NCBI Taxonomy" id="1840588"/>
    <lineage>
        <taxon>Eukaryota</taxon>
        <taxon>Viridiplantae</taxon>
        <taxon>Streptophyta</taxon>
        <taxon>Embryophyta</taxon>
        <taxon>Tracheophyta</taxon>
        <taxon>Spermatophyta</taxon>
        <taxon>Magnoliopsida</taxon>
        <taxon>eudicotyledons</taxon>
        <taxon>Gunneridae</taxon>
        <taxon>Pentapetalae</taxon>
        <taxon>asterids</taxon>
        <taxon>Ericales</taxon>
        <taxon>Theaceae</taxon>
        <taxon>Camellia</taxon>
    </lineage>
</organism>